<protein>
    <submittedName>
        <fullName evidence="2">Uncharacterized protein</fullName>
    </submittedName>
</protein>
<name>A0AAD8QCR2_9PEZI</name>
<proteinExistence type="predicted"/>
<keyword evidence="3" id="KW-1185">Reference proteome</keyword>
<dbReference type="Proteomes" id="UP001230504">
    <property type="component" value="Unassembled WGS sequence"/>
</dbReference>
<dbReference type="GeneID" id="85434873"/>
<accession>A0AAD8QCR2</accession>
<gene>
    <name evidence="2" type="ORF">LY79DRAFT_10214</name>
</gene>
<organism evidence="2 3">
    <name type="scientific">Colletotrichum navitas</name>
    <dbReference type="NCBI Taxonomy" id="681940"/>
    <lineage>
        <taxon>Eukaryota</taxon>
        <taxon>Fungi</taxon>
        <taxon>Dikarya</taxon>
        <taxon>Ascomycota</taxon>
        <taxon>Pezizomycotina</taxon>
        <taxon>Sordariomycetes</taxon>
        <taxon>Hypocreomycetidae</taxon>
        <taxon>Glomerellales</taxon>
        <taxon>Glomerellaceae</taxon>
        <taxon>Colletotrichum</taxon>
        <taxon>Colletotrichum graminicola species complex</taxon>
    </lineage>
</organism>
<reference evidence="2" key="1">
    <citation type="submission" date="2021-06" db="EMBL/GenBank/DDBJ databases">
        <title>Comparative genomics, transcriptomics and evolutionary studies reveal genomic signatures of adaptation to plant cell wall in hemibiotrophic fungi.</title>
        <authorList>
            <consortium name="DOE Joint Genome Institute"/>
            <person name="Baroncelli R."/>
            <person name="Diaz J.F."/>
            <person name="Benocci T."/>
            <person name="Peng M."/>
            <person name="Battaglia E."/>
            <person name="Haridas S."/>
            <person name="Andreopoulos W."/>
            <person name="Labutti K."/>
            <person name="Pangilinan J."/>
            <person name="Floch G.L."/>
            <person name="Makela M.R."/>
            <person name="Henrissat B."/>
            <person name="Grigoriev I.V."/>
            <person name="Crouch J.A."/>
            <person name="De Vries R.P."/>
            <person name="Sukno S.A."/>
            <person name="Thon M.R."/>
        </authorList>
    </citation>
    <scope>NUCLEOTIDE SEQUENCE</scope>
    <source>
        <strain evidence="2">CBS 125086</strain>
    </source>
</reference>
<evidence type="ECO:0000313" key="2">
    <source>
        <dbReference type="EMBL" id="KAK1600188.1"/>
    </source>
</evidence>
<evidence type="ECO:0000313" key="3">
    <source>
        <dbReference type="Proteomes" id="UP001230504"/>
    </source>
</evidence>
<dbReference type="RefSeq" id="XP_060420684.1">
    <property type="nucleotide sequence ID" value="XM_060550633.1"/>
</dbReference>
<comment type="caution">
    <text evidence="2">The sequence shown here is derived from an EMBL/GenBank/DDBJ whole genome shotgun (WGS) entry which is preliminary data.</text>
</comment>
<sequence length="174" mass="19094">MPDMLARQVALLAFAPRRSCHFVVICLGDGRPVLGQVNVVPVRCPKKCPPTTSGAYSPIHTINNNRSAPLDGGGLLMVFTLVKNLPGGARHVLAATVPSRLRHSPHDGFAMFLGPLRTWRLATKYLLPRRPWLRCNIGRRARYARRAPPRSHVASGPPNPPPPARVQVVEVFPI</sequence>
<evidence type="ECO:0000256" key="1">
    <source>
        <dbReference type="SAM" id="MobiDB-lite"/>
    </source>
</evidence>
<dbReference type="AlphaFoldDB" id="A0AAD8QCR2"/>
<feature type="region of interest" description="Disordered" evidence="1">
    <location>
        <begin position="144"/>
        <end position="164"/>
    </location>
</feature>
<dbReference type="EMBL" id="JAHLJV010000001">
    <property type="protein sequence ID" value="KAK1600188.1"/>
    <property type="molecule type" value="Genomic_DNA"/>
</dbReference>